<proteinExistence type="predicted"/>
<protein>
    <recommendedName>
        <fullName evidence="3">Spermidine/putrescine ABC transporter substrate-binding protein</fullName>
    </recommendedName>
</protein>
<sequence>MSAPPNGSSGDPIEARVGAAVDAWLRWVPTWQPGTHRGRSRMCRRCTGSPLLEAAGIAGKTPHQVAHALTSRMQRIIDRAVEDYTQRELPALHAELSGEQIWHAGGFEPGAGLDPEYDGLDLDPETDDEQPFLFTMAGLAEETKPEPPLPRPPLNAAEKQQLIREIELADRYADDAGRRICFALAEHRARILAAVERFVEPQVQAMLEELSRHLEPPQ</sequence>
<evidence type="ECO:0008006" key="3">
    <source>
        <dbReference type="Google" id="ProtNLM"/>
    </source>
</evidence>
<dbReference type="EMBL" id="CAJVAP010000019">
    <property type="protein sequence ID" value="CAG7614132.1"/>
    <property type="molecule type" value="Genomic_DNA"/>
</dbReference>
<dbReference type="Proteomes" id="UP000693892">
    <property type="component" value="Unassembled WGS sequence"/>
</dbReference>
<dbReference type="RefSeq" id="WP_218115544.1">
    <property type="nucleotide sequence ID" value="NZ_CAJVAP010000019.1"/>
</dbReference>
<keyword evidence="2" id="KW-1185">Reference proteome</keyword>
<name>A0A916K177_9MICO</name>
<comment type="caution">
    <text evidence="1">The sequence shown here is derived from an EMBL/GenBank/DDBJ whole genome shotgun (WGS) entry which is preliminary data.</text>
</comment>
<organism evidence="1 2">
    <name type="scientific">Leucobacter soli</name>
    <dbReference type="NCBI Taxonomy" id="2812850"/>
    <lineage>
        <taxon>Bacteria</taxon>
        <taxon>Bacillati</taxon>
        <taxon>Actinomycetota</taxon>
        <taxon>Actinomycetes</taxon>
        <taxon>Micrococcales</taxon>
        <taxon>Microbacteriaceae</taxon>
        <taxon>Leucobacter</taxon>
    </lineage>
</organism>
<reference evidence="1" key="1">
    <citation type="submission" date="2021-06" db="EMBL/GenBank/DDBJ databases">
        <authorList>
            <person name="Criscuolo A."/>
        </authorList>
    </citation>
    <scope>NUCLEOTIDE SEQUENCE</scope>
    <source>
        <strain evidence="1">CIP111803</strain>
    </source>
</reference>
<evidence type="ECO:0000313" key="1">
    <source>
        <dbReference type="EMBL" id="CAG7614132.1"/>
    </source>
</evidence>
<evidence type="ECO:0000313" key="2">
    <source>
        <dbReference type="Proteomes" id="UP000693892"/>
    </source>
</evidence>
<dbReference type="AlphaFoldDB" id="A0A916K177"/>
<gene>
    <name evidence="1" type="ORF">LEUCIP111803_01759</name>
</gene>
<accession>A0A916K177</accession>